<comment type="caution">
    <text evidence="2">The sequence shown here is derived from an EMBL/GenBank/DDBJ whole genome shotgun (WGS) entry which is preliminary data.</text>
</comment>
<keyword evidence="2" id="KW-0418">Kinase</keyword>
<gene>
    <name evidence="2" type="ORF">GCM10007927_33500</name>
</gene>
<dbReference type="Proteomes" id="UP001161388">
    <property type="component" value="Unassembled WGS sequence"/>
</dbReference>
<protein>
    <submittedName>
        <fullName evidence="2">Polyphosphate kinase</fullName>
    </submittedName>
</protein>
<sequence>MPYFGDIMRHVLAFAFTLLSAAPLAAHPHIFVDTGLDLQFDETGRLREVRVTWAYDEFYSLLITEDRGLDPDFDGVLTEAEQADLQGFDMQWTEGFNGDLVITQDGRNLTLSAPMQATAVYENARITTTHVRQVIQDQAAGAPIEIKPYDPTYYSAYDVTLPVRIEGNAACAKSFDVPDVQAQIQKLSDQLAAMDEMSDENTPDIGILLATTVRVTCDLS</sequence>
<organism evidence="2 3">
    <name type="scientific">Sulfitobacter pacificus</name>
    <dbReference type="NCBI Taxonomy" id="1499314"/>
    <lineage>
        <taxon>Bacteria</taxon>
        <taxon>Pseudomonadati</taxon>
        <taxon>Pseudomonadota</taxon>
        <taxon>Alphaproteobacteria</taxon>
        <taxon>Rhodobacterales</taxon>
        <taxon>Roseobacteraceae</taxon>
        <taxon>Sulfitobacter</taxon>
    </lineage>
</organism>
<feature type="chain" id="PRO_5047086982" evidence="1">
    <location>
        <begin position="22"/>
        <end position="220"/>
    </location>
</feature>
<dbReference type="InterPro" id="IPR010412">
    <property type="entry name" value="DUF1007"/>
</dbReference>
<keyword evidence="3" id="KW-1185">Reference proteome</keyword>
<evidence type="ECO:0000313" key="3">
    <source>
        <dbReference type="Proteomes" id="UP001161388"/>
    </source>
</evidence>
<reference evidence="2" key="2">
    <citation type="submission" date="2023-01" db="EMBL/GenBank/DDBJ databases">
        <title>Draft genome sequence of Sulfitobacter pacificus strain NBRC 109915.</title>
        <authorList>
            <person name="Sun Q."/>
            <person name="Mori K."/>
        </authorList>
    </citation>
    <scope>NUCLEOTIDE SEQUENCE</scope>
    <source>
        <strain evidence="2">NBRC 109915</strain>
    </source>
</reference>
<dbReference type="Pfam" id="PF06226">
    <property type="entry name" value="DUF1007"/>
    <property type="match status" value="1"/>
</dbReference>
<evidence type="ECO:0000313" key="2">
    <source>
        <dbReference type="EMBL" id="GLQ28547.1"/>
    </source>
</evidence>
<keyword evidence="2" id="KW-0808">Transferase</keyword>
<keyword evidence="1" id="KW-0732">Signal</keyword>
<evidence type="ECO:0000256" key="1">
    <source>
        <dbReference type="SAM" id="SignalP"/>
    </source>
</evidence>
<feature type="signal peptide" evidence="1">
    <location>
        <begin position="1"/>
        <end position="21"/>
    </location>
</feature>
<name>A0ABQ5VN25_9RHOB</name>
<accession>A0ABQ5VN25</accession>
<proteinExistence type="predicted"/>
<dbReference type="GO" id="GO:0016301">
    <property type="term" value="F:kinase activity"/>
    <property type="evidence" value="ECO:0007669"/>
    <property type="project" value="UniProtKB-KW"/>
</dbReference>
<reference evidence="2" key="1">
    <citation type="journal article" date="2014" name="Int. J. Syst. Evol. Microbiol.">
        <title>Complete genome of a new Firmicutes species belonging to the dominant human colonic microbiota ('Ruminococcus bicirculans') reveals two chromosomes and a selective capacity to utilize plant glucans.</title>
        <authorList>
            <consortium name="NISC Comparative Sequencing Program"/>
            <person name="Wegmann U."/>
            <person name="Louis P."/>
            <person name="Goesmann A."/>
            <person name="Henrissat B."/>
            <person name="Duncan S.H."/>
            <person name="Flint H.J."/>
        </authorList>
    </citation>
    <scope>NUCLEOTIDE SEQUENCE</scope>
    <source>
        <strain evidence="2">NBRC 109915</strain>
    </source>
</reference>
<dbReference type="EMBL" id="BSNL01000001">
    <property type="protein sequence ID" value="GLQ28547.1"/>
    <property type="molecule type" value="Genomic_DNA"/>
</dbReference>